<proteinExistence type="predicted"/>
<evidence type="ECO:0000313" key="2">
    <source>
        <dbReference type="EMBL" id="KAJ1165735.1"/>
    </source>
</evidence>
<dbReference type="AlphaFoldDB" id="A0AAV7SNX6"/>
<evidence type="ECO:0000313" key="3">
    <source>
        <dbReference type="Proteomes" id="UP001066276"/>
    </source>
</evidence>
<protein>
    <submittedName>
        <fullName evidence="2">Uncharacterized protein</fullName>
    </submittedName>
</protein>
<feature type="region of interest" description="Disordered" evidence="1">
    <location>
        <begin position="89"/>
        <end position="114"/>
    </location>
</feature>
<gene>
    <name evidence="2" type="ORF">NDU88_006152</name>
</gene>
<organism evidence="2 3">
    <name type="scientific">Pleurodeles waltl</name>
    <name type="common">Iberian ribbed newt</name>
    <dbReference type="NCBI Taxonomy" id="8319"/>
    <lineage>
        <taxon>Eukaryota</taxon>
        <taxon>Metazoa</taxon>
        <taxon>Chordata</taxon>
        <taxon>Craniata</taxon>
        <taxon>Vertebrata</taxon>
        <taxon>Euteleostomi</taxon>
        <taxon>Amphibia</taxon>
        <taxon>Batrachia</taxon>
        <taxon>Caudata</taxon>
        <taxon>Salamandroidea</taxon>
        <taxon>Salamandridae</taxon>
        <taxon>Pleurodelinae</taxon>
        <taxon>Pleurodeles</taxon>
    </lineage>
</organism>
<dbReference type="Proteomes" id="UP001066276">
    <property type="component" value="Chromosome 4_2"/>
</dbReference>
<reference evidence="2" key="1">
    <citation type="journal article" date="2022" name="bioRxiv">
        <title>Sequencing and chromosome-scale assembly of the giantPleurodeles waltlgenome.</title>
        <authorList>
            <person name="Brown T."/>
            <person name="Elewa A."/>
            <person name="Iarovenko S."/>
            <person name="Subramanian E."/>
            <person name="Araus A.J."/>
            <person name="Petzold A."/>
            <person name="Susuki M."/>
            <person name="Suzuki K.-i.T."/>
            <person name="Hayashi T."/>
            <person name="Toyoda A."/>
            <person name="Oliveira C."/>
            <person name="Osipova E."/>
            <person name="Leigh N.D."/>
            <person name="Simon A."/>
            <person name="Yun M.H."/>
        </authorList>
    </citation>
    <scope>NUCLEOTIDE SEQUENCE</scope>
    <source>
        <strain evidence="2">20211129_DDA</strain>
        <tissue evidence="2">Liver</tissue>
    </source>
</reference>
<dbReference type="EMBL" id="JANPWB010000008">
    <property type="protein sequence ID" value="KAJ1165735.1"/>
    <property type="molecule type" value="Genomic_DNA"/>
</dbReference>
<evidence type="ECO:0000256" key="1">
    <source>
        <dbReference type="SAM" id="MobiDB-lite"/>
    </source>
</evidence>
<name>A0AAV7SNX6_PLEWA</name>
<comment type="caution">
    <text evidence="2">The sequence shown here is derived from an EMBL/GenBank/DDBJ whole genome shotgun (WGS) entry which is preliminary data.</text>
</comment>
<keyword evidence="3" id="KW-1185">Reference proteome</keyword>
<sequence length="147" mass="15715">MPGLLGAPVTGPLEKVKEAEAAGRSARARCLVAPWLIGGLAEDRSGDASGRRLRGLADETVKVRESSRGLIGEGREPEAWSSPRRFHRRRVRPSGVEAEKERLAGSPEAGQRLELPCGGQQRVTERLLEAGPRDLAAFLAANVGGMQ</sequence>
<accession>A0AAV7SNX6</accession>